<feature type="coiled-coil region" evidence="1">
    <location>
        <begin position="200"/>
        <end position="227"/>
    </location>
</feature>
<feature type="compositionally biased region" description="Low complexity" evidence="2">
    <location>
        <begin position="73"/>
        <end position="86"/>
    </location>
</feature>
<gene>
    <name evidence="3" type="ORF">NSCI0253_LOCUS43015</name>
</gene>
<feature type="region of interest" description="Disordered" evidence="2">
    <location>
        <begin position="1"/>
        <end position="92"/>
    </location>
</feature>
<reference evidence="3" key="1">
    <citation type="submission" date="2021-01" db="EMBL/GenBank/DDBJ databases">
        <authorList>
            <person name="Corre E."/>
            <person name="Pelletier E."/>
            <person name="Niang G."/>
            <person name="Scheremetjew M."/>
            <person name="Finn R."/>
            <person name="Kale V."/>
            <person name="Holt S."/>
            <person name="Cochrane G."/>
            <person name="Meng A."/>
            <person name="Brown T."/>
            <person name="Cohen L."/>
        </authorList>
    </citation>
    <scope>NUCLEOTIDE SEQUENCE</scope>
</reference>
<feature type="coiled-coil region" evidence="1">
    <location>
        <begin position="406"/>
        <end position="467"/>
    </location>
</feature>
<evidence type="ECO:0000256" key="1">
    <source>
        <dbReference type="SAM" id="Coils"/>
    </source>
</evidence>
<feature type="coiled-coil region" evidence="1">
    <location>
        <begin position="287"/>
        <end position="324"/>
    </location>
</feature>
<evidence type="ECO:0000313" key="3">
    <source>
        <dbReference type="EMBL" id="CAD8868659.1"/>
    </source>
</evidence>
<proteinExistence type="predicted"/>
<sequence length="1006" mass="110026">MKRPLNAADAHAMKQPRLGGFTPNVQQSQFQHQQLHQQRVQQQQMQQQHMQKHPHLHGTQAEHLGQRPHHLQQPHGPQPHAGAARPVPSNVSPKDIFIVSTTGNDGNEVVIKTLMGEYAEKGMNHGRKVYQKRSEGSESVEVLMYYWDNRDGPAFEGWWFGNKLGGTQVWSHCKDSGLLPPKAGWTIPWDGPVRQTLVVVNKELQLKAEAEEKLLKLSAEVAKVETESVEALASAKEAVGDGTCPEAFVEAEKSLEPFVKAAGFVANNIATTQKTVVGDVQGFEKLAAQLEKTQKSLASEISNMQTTKQKVEQAAKDKEAEERDGALLDTMLPDATEKTNAAEDMVEKAVITAEMVECGGDDDAAVRQAIEETEASTKRAQAAIGDARIFLNAKLAVTKRFSEKIKELANVELGKLQHQLQEAHNRLLPIKTIRRDYEAKRLAARLVAEVEEKMALAEVAVDRAEEMVFLAGSGPATKEGLTEAQQALKGGEEQVNQAARFLDGKKQSSTGPALEQFTQFEPRVDTARTRITKLRTSLKEANERVTSEAYIAEASDKVQAVTEAMTKLEEFEASFQAESAPSLEEALATVKEMTSVASGAQTAASMARMFIQMKLLEVKRFGGSGADATQKLQECQSQIQAATQRITELKGNASKRTRVALVKEAEKEVARAEELANKVVLAARVFADDAKLTSISSEEAQEASKKTIAAEKEATEVLNQARKLISQRQIEAKGRDSSVEVSSELIKFQTRIAAALQEVAKQKQLLASVEQRVAAKHMLEEGEKRLQGTEEKISKASAAVVALGEVTPDTVADGGSGSPQAAKAAEMLVSEAQNALKTTIGHLKSLMRPTEFAREFLGKLEPRWKEGQEKLDSLNLALRGRTEKLTTMSLVQEAQQKVSEFGVHLEKAVALEAAFHVDGKIVVPENGKSLIEDLEKAISVAQQHASNAKTFTTMKRLVVKRLSESAAKTTTEALNKIQSSVDETLKRVTELKGKCIEIKSARLAVK</sequence>
<evidence type="ECO:0000256" key="2">
    <source>
        <dbReference type="SAM" id="MobiDB-lite"/>
    </source>
</evidence>
<feature type="compositionally biased region" description="Low complexity" evidence="2">
    <location>
        <begin position="26"/>
        <end position="49"/>
    </location>
</feature>
<keyword evidence="1" id="KW-0175">Coiled coil</keyword>
<dbReference type="EMBL" id="HBFQ01060758">
    <property type="protein sequence ID" value="CAD8868659.1"/>
    <property type="molecule type" value="Transcribed_RNA"/>
</dbReference>
<protein>
    <submittedName>
        <fullName evidence="3">Uncharacterized protein</fullName>
    </submittedName>
</protein>
<feature type="coiled-coil region" evidence="1">
    <location>
        <begin position="752"/>
        <end position="799"/>
    </location>
</feature>
<name>A0A7S1AYT0_NOCSC</name>
<feature type="coiled-coil region" evidence="1">
    <location>
        <begin position="625"/>
        <end position="682"/>
    </location>
</feature>
<accession>A0A7S1AYT0</accession>
<organism evidence="3">
    <name type="scientific">Noctiluca scintillans</name>
    <name type="common">Sea sparkle</name>
    <name type="synonym">Red tide dinoflagellate</name>
    <dbReference type="NCBI Taxonomy" id="2966"/>
    <lineage>
        <taxon>Eukaryota</taxon>
        <taxon>Sar</taxon>
        <taxon>Alveolata</taxon>
        <taxon>Dinophyceae</taxon>
        <taxon>Noctilucales</taxon>
        <taxon>Noctilucaceae</taxon>
        <taxon>Noctiluca</taxon>
    </lineage>
</organism>
<dbReference type="AlphaFoldDB" id="A0A7S1AYT0"/>